<dbReference type="PANTHER" id="PTHR36917:SF1">
    <property type="entry name" value="INNER MEMBRANE-SPANNING PROTEIN YCIB"/>
    <property type="match status" value="1"/>
</dbReference>
<evidence type="ECO:0000256" key="3">
    <source>
        <dbReference type="ARBA" id="ARBA00022989"/>
    </source>
</evidence>
<dbReference type="InterPro" id="IPR006008">
    <property type="entry name" value="YciB"/>
</dbReference>
<keyword evidence="2 5" id="KW-0812">Transmembrane</keyword>
<dbReference type="PANTHER" id="PTHR36917">
    <property type="entry name" value="INTRACELLULAR SEPTATION PROTEIN A-RELATED"/>
    <property type="match status" value="1"/>
</dbReference>
<keyword evidence="4 5" id="KW-0472">Membrane</keyword>
<proteinExistence type="inferred from homology"/>
<protein>
    <recommendedName>
        <fullName evidence="5">Inner membrane-spanning protein YciB</fullName>
    </recommendedName>
</protein>
<dbReference type="EMBL" id="JBHUII010000001">
    <property type="protein sequence ID" value="MFD2204724.1"/>
    <property type="molecule type" value="Genomic_DNA"/>
</dbReference>
<evidence type="ECO:0000313" key="7">
    <source>
        <dbReference type="Proteomes" id="UP001597294"/>
    </source>
</evidence>
<comment type="subcellular location">
    <subcellularLocation>
        <location evidence="5">Cell inner membrane</location>
        <topology evidence="5">Multi-pass membrane protein</topology>
    </subcellularLocation>
</comment>
<feature type="transmembrane region" description="Helical" evidence="5">
    <location>
        <begin position="74"/>
        <end position="92"/>
    </location>
</feature>
<evidence type="ECO:0000256" key="4">
    <source>
        <dbReference type="ARBA" id="ARBA00023136"/>
    </source>
</evidence>
<keyword evidence="7" id="KW-1185">Reference proteome</keyword>
<evidence type="ECO:0000256" key="1">
    <source>
        <dbReference type="ARBA" id="ARBA00022475"/>
    </source>
</evidence>
<comment type="function">
    <text evidence="5">Plays a role in cell envelope biogenesis, maintenance of cell envelope integrity and membrane homeostasis.</text>
</comment>
<dbReference type="Pfam" id="PF04279">
    <property type="entry name" value="IspA"/>
    <property type="match status" value="1"/>
</dbReference>
<dbReference type="HAMAP" id="MF_00189">
    <property type="entry name" value="YciB"/>
    <property type="match status" value="1"/>
</dbReference>
<feature type="transmembrane region" description="Helical" evidence="5">
    <location>
        <begin position="104"/>
        <end position="120"/>
    </location>
</feature>
<dbReference type="NCBIfam" id="TIGR00997">
    <property type="entry name" value="ispZ"/>
    <property type="match status" value="1"/>
</dbReference>
<keyword evidence="3 5" id="KW-1133">Transmembrane helix</keyword>
<gene>
    <name evidence="5" type="primary">yciB</name>
    <name evidence="6" type="ORF">ACFSKO_03845</name>
</gene>
<name>A0ABW5BGP1_9PROT</name>
<comment type="similarity">
    <text evidence="5">Belongs to the YciB family.</text>
</comment>
<comment type="caution">
    <text evidence="6">The sequence shown here is derived from an EMBL/GenBank/DDBJ whole genome shotgun (WGS) entry which is preliminary data.</text>
</comment>
<dbReference type="Proteomes" id="UP001597294">
    <property type="component" value="Unassembled WGS sequence"/>
</dbReference>
<evidence type="ECO:0000313" key="6">
    <source>
        <dbReference type="EMBL" id="MFD2204724.1"/>
    </source>
</evidence>
<feature type="transmembrane region" description="Helical" evidence="5">
    <location>
        <begin position="140"/>
        <end position="157"/>
    </location>
</feature>
<organism evidence="6 7">
    <name type="scientific">Kiloniella antarctica</name>
    <dbReference type="NCBI Taxonomy" id="1550907"/>
    <lineage>
        <taxon>Bacteria</taxon>
        <taxon>Pseudomonadati</taxon>
        <taxon>Pseudomonadota</taxon>
        <taxon>Alphaproteobacteria</taxon>
        <taxon>Rhodospirillales</taxon>
        <taxon>Kiloniellaceae</taxon>
        <taxon>Kiloniella</taxon>
    </lineage>
</organism>
<evidence type="ECO:0000256" key="2">
    <source>
        <dbReference type="ARBA" id="ARBA00022692"/>
    </source>
</evidence>
<accession>A0ABW5BGP1</accession>
<keyword evidence="5" id="KW-0997">Cell inner membrane</keyword>
<reference evidence="7" key="1">
    <citation type="journal article" date="2019" name="Int. J. Syst. Evol. Microbiol.">
        <title>The Global Catalogue of Microorganisms (GCM) 10K type strain sequencing project: providing services to taxonomists for standard genome sequencing and annotation.</title>
        <authorList>
            <consortium name="The Broad Institute Genomics Platform"/>
            <consortium name="The Broad Institute Genome Sequencing Center for Infectious Disease"/>
            <person name="Wu L."/>
            <person name="Ma J."/>
        </authorList>
    </citation>
    <scope>NUCLEOTIDE SEQUENCE [LARGE SCALE GENOMIC DNA]</scope>
    <source>
        <strain evidence="7">CGMCC 4.7192</strain>
    </source>
</reference>
<dbReference type="RefSeq" id="WP_380248592.1">
    <property type="nucleotide sequence ID" value="NZ_JBHUII010000001.1"/>
</dbReference>
<dbReference type="NCBIfam" id="NF001323">
    <property type="entry name" value="PRK00259.1-1"/>
    <property type="match status" value="1"/>
</dbReference>
<evidence type="ECO:0000256" key="5">
    <source>
        <dbReference type="HAMAP-Rule" id="MF_00189"/>
    </source>
</evidence>
<feature type="transmembrane region" description="Helical" evidence="5">
    <location>
        <begin position="48"/>
        <end position="67"/>
    </location>
</feature>
<sequence>MSRQKPSWMGPAIEYGPIAVFFGIYYGYDRIVEAYPIELLLETKSFIAATAALMVATIIGIGFSLFYDGKVPKVPLFTAIIVMIFGGLTVYFDDESFYKMKPTIVQAIFAIILLGGLFIFKRPLIKPLMEKSWKMTDEGWYILTIRFGLYFIVMAVLNEIVWRTQSDDFWVNFKVFGSMGLMVLFIFSQYPIIQKYHLPDEDPDNQIKN</sequence>
<feature type="transmembrane region" description="Helical" evidence="5">
    <location>
        <begin position="12"/>
        <end position="28"/>
    </location>
</feature>
<feature type="transmembrane region" description="Helical" evidence="5">
    <location>
        <begin position="169"/>
        <end position="187"/>
    </location>
</feature>
<keyword evidence="1 5" id="KW-1003">Cell membrane</keyword>